<proteinExistence type="predicted"/>
<reference evidence="5" key="2">
    <citation type="submission" date="2025-08" db="UniProtKB">
        <authorList>
            <consortium name="Ensembl"/>
        </authorList>
    </citation>
    <scope>IDENTIFICATION</scope>
</reference>
<dbReference type="PROSITE" id="PS50195">
    <property type="entry name" value="PX"/>
    <property type="match status" value="1"/>
</dbReference>
<dbReference type="InterPro" id="IPR004012">
    <property type="entry name" value="Run_dom"/>
</dbReference>
<dbReference type="Gene3D" id="3.30.1520.10">
    <property type="entry name" value="Phox-like domain"/>
    <property type="match status" value="1"/>
</dbReference>
<dbReference type="SUPFAM" id="SSF140741">
    <property type="entry name" value="RUN domain-like"/>
    <property type="match status" value="1"/>
</dbReference>
<feature type="region of interest" description="Disordered" evidence="2">
    <location>
        <begin position="299"/>
        <end position="327"/>
    </location>
</feature>
<dbReference type="Gene3D" id="1.20.58.900">
    <property type="match status" value="1"/>
</dbReference>
<name>A0A8C0Q3Y9_CANLF</name>
<keyword evidence="1" id="KW-0175">Coiled coil</keyword>
<evidence type="ECO:0000313" key="5">
    <source>
        <dbReference type="Ensembl" id="ENSCAFP00040006147.1"/>
    </source>
</evidence>
<feature type="region of interest" description="Disordered" evidence="2">
    <location>
        <begin position="761"/>
        <end position="799"/>
    </location>
</feature>
<gene>
    <name evidence="5" type="primary">SNX29</name>
</gene>
<evidence type="ECO:0000259" key="4">
    <source>
        <dbReference type="PROSITE" id="PS50826"/>
    </source>
</evidence>
<dbReference type="InterPro" id="IPR037213">
    <property type="entry name" value="Run_dom_sf"/>
</dbReference>
<dbReference type="Pfam" id="PF02759">
    <property type="entry name" value="RUN"/>
    <property type="match status" value="1"/>
</dbReference>
<evidence type="ECO:0000256" key="1">
    <source>
        <dbReference type="SAM" id="Coils"/>
    </source>
</evidence>
<dbReference type="SMART" id="SM00312">
    <property type="entry name" value="PX"/>
    <property type="match status" value="1"/>
</dbReference>
<dbReference type="CDD" id="cd17689">
    <property type="entry name" value="RUN_SNX29"/>
    <property type="match status" value="1"/>
</dbReference>
<feature type="region of interest" description="Disordered" evidence="2">
    <location>
        <begin position="445"/>
        <end position="487"/>
    </location>
</feature>
<dbReference type="AlphaFoldDB" id="A0A8C0Q3Y9"/>
<dbReference type="GO" id="GO:0035091">
    <property type="term" value="F:phosphatidylinositol binding"/>
    <property type="evidence" value="ECO:0007669"/>
    <property type="project" value="InterPro"/>
</dbReference>
<dbReference type="PANTHER" id="PTHR47194:SF4">
    <property type="entry name" value="SORTING NEXIN-29"/>
    <property type="match status" value="1"/>
</dbReference>
<dbReference type="PANTHER" id="PTHR47194">
    <property type="entry name" value="SORTING NEXIN-29-RELATED"/>
    <property type="match status" value="1"/>
</dbReference>
<evidence type="ECO:0000259" key="3">
    <source>
        <dbReference type="PROSITE" id="PS50195"/>
    </source>
</evidence>
<dbReference type="InterPro" id="IPR001683">
    <property type="entry name" value="PX_dom"/>
</dbReference>
<evidence type="ECO:0000256" key="2">
    <source>
        <dbReference type="SAM" id="MobiDB-lite"/>
    </source>
</evidence>
<protein>
    <submittedName>
        <fullName evidence="5">Sorting nexin 29</fullName>
    </submittedName>
</protein>
<dbReference type="SMART" id="SM00593">
    <property type="entry name" value="RUN"/>
    <property type="match status" value="1"/>
</dbReference>
<feature type="domain" description="PX" evidence="3">
    <location>
        <begin position="642"/>
        <end position="763"/>
    </location>
</feature>
<dbReference type="CDD" id="cd07277">
    <property type="entry name" value="PX_RUN"/>
    <property type="match status" value="1"/>
</dbReference>
<organism evidence="5 6">
    <name type="scientific">Canis lupus familiaris</name>
    <name type="common">Dog</name>
    <name type="synonym">Canis familiaris</name>
    <dbReference type="NCBI Taxonomy" id="9615"/>
    <lineage>
        <taxon>Eukaryota</taxon>
        <taxon>Metazoa</taxon>
        <taxon>Chordata</taxon>
        <taxon>Craniata</taxon>
        <taxon>Vertebrata</taxon>
        <taxon>Euteleostomi</taxon>
        <taxon>Mammalia</taxon>
        <taxon>Eutheria</taxon>
        <taxon>Laurasiatheria</taxon>
        <taxon>Carnivora</taxon>
        <taxon>Caniformia</taxon>
        <taxon>Canidae</taxon>
        <taxon>Canis</taxon>
    </lineage>
</organism>
<dbReference type="InterPro" id="IPR047329">
    <property type="entry name" value="RUN_SNX29"/>
</dbReference>
<dbReference type="SUPFAM" id="SSF64268">
    <property type="entry name" value="PX domain"/>
    <property type="match status" value="1"/>
</dbReference>
<dbReference type="Pfam" id="PF00787">
    <property type="entry name" value="PX"/>
    <property type="match status" value="1"/>
</dbReference>
<dbReference type="InterPro" id="IPR036871">
    <property type="entry name" value="PX_dom_sf"/>
</dbReference>
<sequence length="799" mass="89422">MPVGDSHILCGRVLVEGSCHKELMKPHCILGPQNNDLKRQFLLERLLDAVKQCQIRFGGRKEIASDSDSRVTCLCAQFEAVLQHGLKRSRGLALTAAAIKQAAGFASKTETEPVFWFYVKEVLSKHELPRFYSLHHIASDVGRGRAWLRCALNEHSLERYLHMLLADRSRLSTFYEDWSFVMDEERSSMLPTMAAGLNSILFAINIDNKDLNGQSKFAPTVSDLLKESTQNVTSLLKESTQGVSSLFREITASSAVSILIKPEQDTDPLPVVSKHVSADAKCKKERKKKKKVTNIISFDDEEEEQNSGDVFKKIPGAGESSEENSDRSSINIMSAFESPFGPNSNGSQSSSSWKIDSLSLNGEFGYQKLDVKSIDDEDVDDNEDDAYGNMSGRKCLGHSGSPEKPLDGNTHLSQMHSWAPLQVLHGDAEVLFPVSGVGSYSPADAPLGSLENGTGPEDHILPEPSPRYSVEASPPSQGSPLSSLLPSASVPESMTISELRQAIVAMMNRKDELEEENRSLRNLLDGEMEHSAALRQEVDTLKKKVAEQEERHVLKIQALARENEVLKVQLKKYVGAVQMLKREGQTAEVVPNLWNVDGEVTVTEQKPGEVAEELASSYERKLIEVAEMHGELIEFNERLHRALVAKDALVSQMRQELIDLRGPVYIRIKDDEWNVYRRYTEFRSLHHKLQNKYPQVRGYSFPPKKAIGNKDAKFVEERRKQLQNYLRSVMNKVIQVAPEFAASPKKETLVQLMPFFVDITPPGEPLTKNSRPKVASRFPKLSRGHPRETRNVEPQSGDL</sequence>
<dbReference type="InterPro" id="IPR037916">
    <property type="entry name" value="SNX29_PX"/>
</dbReference>
<feature type="domain" description="RUN" evidence="4">
    <location>
        <begin position="65"/>
        <end position="209"/>
    </location>
</feature>
<evidence type="ECO:0000313" key="6">
    <source>
        <dbReference type="Proteomes" id="UP000694542"/>
    </source>
</evidence>
<feature type="compositionally biased region" description="Low complexity" evidence="2">
    <location>
        <begin position="473"/>
        <end position="487"/>
    </location>
</feature>
<dbReference type="PROSITE" id="PS50826">
    <property type="entry name" value="RUN"/>
    <property type="match status" value="1"/>
</dbReference>
<feature type="coiled-coil region" evidence="1">
    <location>
        <begin position="496"/>
        <end position="551"/>
    </location>
</feature>
<reference evidence="5" key="1">
    <citation type="submission" date="2018-10" db="EMBL/GenBank/DDBJ databases">
        <title>De novo assembly of a Great Dane genome.</title>
        <authorList>
            <person name="Kidd J.M."/>
            <person name="Pendleton A.L."/>
            <person name="Shen F."/>
            <person name="Emery S."/>
        </authorList>
    </citation>
    <scope>NUCLEOTIDE SEQUENCE [LARGE SCALE GENOMIC DNA]</scope>
    <source>
        <strain evidence="5">Great Dane</strain>
    </source>
</reference>
<dbReference type="Proteomes" id="UP000694542">
    <property type="component" value="Chromosome 6"/>
</dbReference>
<dbReference type="Ensembl" id="ENSCAFT00040007070.1">
    <property type="protein sequence ID" value="ENSCAFP00040006147.1"/>
    <property type="gene ID" value="ENSCAFG00040003675.1"/>
</dbReference>
<accession>A0A8C0Q3Y9</accession>